<dbReference type="EMBL" id="JBGBPQ010000003">
    <property type="protein sequence ID" value="KAL1526438.1"/>
    <property type="molecule type" value="Genomic_DNA"/>
</dbReference>
<dbReference type="Proteomes" id="UP001515480">
    <property type="component" value="Unassembled WGS sequence"/>
</dbReference>
<name>A0AB34JZJ6_PRYPA</name>
<evidence type="ECO:0000313" key="3">
    <source>
        <dbReference type="Proteomes" id="UP001515480"/>
    </source>
</evidence>
<evidence type="ECO:0000313" key="2">
    <source>
        <dbReference type="EMBL" id="KAL1526438.1"/>
    </source>
</evidence>
<feature type="compositionally biased region" description="Low complexity" evidence="1">
    <location>
        <begin position="237"/>
        <end position="248"/>
    </location>
</feature>
<evidence type="ECO:0000256" key="1">
    <source>
        <dbReference type="SAM" id="MobiDB-lite"/>
    </source>
</evidence>
<feature type="region of interest" description="Disordered" evidence="1">
    <location>
        <begin position="78"/>
        <end position="183"/>
    </location>
</feature>
<keyword evidence="3" id="KW-1185">Reference proteome</keyword>
<reference evidence="2 3" key="1">
    <citation type="journal article" date="2024" name="Science">
        <title>Giant polyketide synthase enzymes in the biosynthesis of giant marine polyether toxins.</title>
        <authorList>
            <person name="Fallon T.R."/>
            <person name="Shende V.V."/>
            <person name="Wierzbicki I.H."/>
            <person name="Pendleton A.L."/>
            <person name="Watervoot N.F."/>
            <person name="Auber R.P."/>
            <person name="Gonzalez D.J."/>
            <person name="Wisecaver J.H."/>
            <person name="Moore B.S."/>
        </authorList>
    </citation>
    <scope>NUCLEOTIDE SEQUENCE [LARGE SCALE GENOMIC DNA]</scope>
    <source>
        <strain evidence="2 3">12B1</strain>
    </source>
</reference>
<accession>A0AB34JZJ6</accession>
<gene>
    <name evidence="2" type="ORF">AB1Y20_015150</name>
</gene>
<organism evidence="2 3">
    <name type="scientific">Prymnesium parvum</name>
    <name type="common">Toxic golden alga</name>
    <dbReference type="NCBI Taxonomy" id="97485"/>
    <lineage>
        <taxon>Eukaryota</taxon>
        <taxon>Haptista</taxon>
        <taxon>Haptophyta</taxon>
        <taxon>Prymnesiophyceae</taxon>
        <taxon>Prymnesiales</taxon>
        <taxon>Prymnesiaceae</taxon>
        <taxon>Prymnesium</taxon>
    </lineage>
</organism>
<sequence length="302" mass="31336">MLALALCLHSPAYIGGVARISAPHGVSSAASSRLVHPVAAMDFSDPSSIASAIDVSDPAIIAGGVAVLAAFGGAIFMSGKDTQPPPPPSPPPPPMPPPPPPPRKKSTVKEWPSVGGTGGAHRMSGKWAPTPKRELWYPPVGGTTGAHRGAGRWPPPKPKEPPVDTLPKLPKWKPKPQNPMTESVSQFFRQLQGKEKWPAVGGTTGAHRGAGRWPPPGSRDSAPTTLPTPRATPPSAPSSAPVPATVVSWYDSGQRLSAGPPPPAPAKDTVVSWYDSGKRLKPPPSPPAAGTVTSWYDQGVRL</sequence>
<comment type="caution">
    <text evidence="2">The sequence shown here is derived from an EMBL/GenBank/DDBJ whole genome shotgun (WGS) entry which is preliminary data.</text>
</comment>
<feature type="region of interest" description="Disordered" evidence="1">
    <location>
        <begin position="197"/>
        <end position="302"/>
    </location>
</feature>
<feature type="compositionally biased region" description="Pro residues" evidence="1">
    <location>
        <begin position="83"/>
        <end position="101"/>
    </location>
</feature>
<proteinExistence type="predicted"/>
<dbReference type="AlphaFoldDB" id="A0AB34JZJ6"/>
<protein>
    <submittedName>
        <fullName evidence="2">Uncharacterized protein</fullName>
    </submittedName>
</protein>